<evidence type="ECO:0000256" key="4">
    <source>
        <dbReference type="ARBA" id="ARBA00022989"/>
    </source>
</evidence>
<evidence type="ECO:0000256" key="7">
    <source>
        <dbReference type="SAM" id="Phobius"/>
    </source>
</evidence>
<dbReference type="GO" id="GO:0016020">
    <property type="term" value="C:membrane"/>
    <property type="evidence" value="ECO:0007669"/>
    <property type="project" value="UniProtKB-SubCell"/>
</dbReference>
<feature type="transmembrane region" description="Helical" evidence="7">
    <location>
        <begin position="96"/>
        <end position="117"/>
    </location>
</feature>
<feature type="transmembrane region" description="Helical" evidence="7">
    <location>
        <begin position="286"/>
        <end position="316"/>
    </location>
</feature>
<keyword evidence="3 7" id="KW-0812">Transmembrane</keyword>
<dbReference type="Proteomes" id="UP000599109">
    <property type="component" value="Unassembled WGS sequence"/>
</dbReference>
<organism evidence="8 9">
    <name type="scientific">Ramlibacter monticola</name>
    <dbReference type="NCBI Taxonomy" id="1926872"/>
    <lineage>
        <taxon>Bacteria</taxon>
        <taxon>Pseudomonadati</taxon>
        <taxon>Pseudomonadota</taxon>
        <taxon>Betaproteobacteria</taxon>
        <taxon>Burkholderiales</taxon>
        <taxon>Comamonadaceae</taxon>
        <taxon>Ramlibacter</taxon>
    </lineage>
</organism>
<keyword evidence="4 7" id="KW-1133">Transmembrane helix</keyword>
<name>A0A936Z7K5_9BURK</name>
<sequence>MSSSEPSRDAPPTDPTETEDFPRTPVDPKGPPHVLLHLPVGGARSVGVAVLVVIAVLAVLRWASGFFIPLMVGLVFTYALSPVVDGLQRLRIPRAASAAVLILAILGGAGAAVYSLSDDANDLITSLPDAARKLRDSINRSPRKTDTALETVQKAAAELQKAAEEAGGSGGTAPPTRGVARVVVEKPRFDLRDYLWTGTLGLASLLGQLVMVTFLTYFLLVSGDTFRRKLVKIAGPGMAEKKLTVQALDEINAQVQRYLVVQLIASVGVGVATGICFALVGLKHAAVWGIAAGVLNLVPYVGNVAVTGAAALVAFLQFGEPRMALFVAGASLVINTIEGYLLVPWATSRASSMNPVAVFVGVLAWGWLWGVWGLLLGIPILMAVKAVCDRVDHLKGVGELLGT</sequence>
<feature type="transmembrane region" description="Helical" evidence="7">
    <location>
        <begin position="34"/>
        <end position="60"/>
    </location>
</feature>
<dbReference type="InterPro" id="IPR002549">
    <property type="entry name" value="AI-2E-like"/>
</dbReference>
<feature type="region of interest" description="Disordered" evidence="6">
    <location>
        <begin position="1"/>
        <end position="30"/>
    </location>
</feature>
<protein>
    <submittedName>
        <fullName evidence="8">AI-2E family transporter</fullName>
    </submittedName>
</protein>
<comment type="subcellular location">
    <subcellularLocation>
        <location evidence="1">Membrane</location>
        <topology evidence="1">Multi-pass membrane protein</topology>
    </subcellularLocation>
</comment>
<dbReference type="GO" id="GO:0055085">
    <property type="term" value="P:transmembrane transport"/>
    <property type="evidence" value="ECO:0007669"/>
    <property type="project" value="TreeGrafter"/>
</dbReference>
<dbReference type="PANTHER" id="PTHR21716:SF16">
    <property type="entry name" value="BLL1467 PROTEIN"/>
    <property type="match status" value="1"/>
</dbReference>
<proteinExistence type="inferred from homology"/>
<feature type="transmembrane region" description="Helical" evidence="7">
    <location>
        <begin position="363"/>
        <end position="384"/>
    </location>
</feature>
<evidence type="ECO:0000256" key="2">
    <source>
        <dbReference type="ARBA" id="ARBA00009773"/>
    </source>
</evidence>
<gene>
    <name evidence="8" type="ORF">JJ685_25145</name>
</gene>
<dbReference type="RefSeq" id="WP_201677118.1">
    <property type="nucleotide sequence ID" value="NZ_JAEQNE010000008.1"/>
</dbReference>
<reference evidence="8 9" key="1">
    <citation type="journal article" date="2017" name="Int. J. Syst. Evol. Microbiol.">
        <title>Ramlibacter monticola sp. nov., isolated from forest soil.</title>
        <authorList>
            <person name="Chaudhary D.K."/>
            <person name="Kim J."/>
        </authorList>
    </citation>
    <scope>NUCLEOTIDE SEQUENCE [LARGE SCALE GENOMIC DNA]</scope>
    <source>
        <strain evidence="8 9">KACC 19175</strain>
    </source>
</reference>
<evidence type="ECO:0000256" key="1">
    <source>
        <dbReference type="ARBA" id="ARBA00004141"/>
    </source>
</evidence>
<dbReference type="PANTHER" id="PTHR21716">
    <property type="entry name" value="TRANSMEMBRANE PROTEIN"/>
    <property type="match status" value="1"/>
</dbReference>
<feature type="transmembrane region" description="Helical" evidence="7">
    <location>
        <begin position="194"/>
        <end position="220"/>
    </location>
</feature>
<feature type="transmembrane region" description="Helical" evidence="7">
    <location>
        <begin position="66"/>
        <end position="84"/>
    </location>
</feature>
<evidence type="ECO:0000313" key="9">
    <source>
        <dbReference type="Proteomes" id="UP000599109"/>
    </source>
</evidence>
<evidence type="ECO:0000256" key="6">
    <source>
        <dbReference type="SAM" id="MobiDB-lite"/>
    </source>
</evidence>
<feature type="transmembrane region" description="Helical" evidence="7">
    <location>
        <begin position="258"/>
        <end position="280"/>
    </location>
</feature>
<comment type="similarity">
    <text evidence="2">Belongs to the autoinducer-2 exporter (AI-2E) (TC 2.A.86) family.</text>
</comment>
<accession>A0A936Z7K5</accession>
<dbReference type="EMBL" id="JAEQNE010000008">
    <property type="protein sequence ID" value="MBL0394450.1"/>
    <property type="molecule type" value="Genomic_DNA"/>
</dbReference>
<feature type="transmembrane region" description="Helical" evidence="7">
    <location>
        <begin position="323"/>
        <end position="343"/>
    </location>
</feature>
<keyword evidence="5 7" id="KW-0472">Membrane</keyword>
<keyword evidence="9" id="KW-1185">Reference proteome</keyword>
<evidence type="ECO:0000256" key="3">
    <source>
        <dbReference type="ARBA" id="ARBA00022692"/>
    </source>
</evidence>
<evidence type="ECO:0000256" key="5">
    <source>
        <dbReference type="ARBA" id="ARBA00023136"/>
    </source>
</evidence>
<dbReference type="AlphaFoldDB" id="A0A936Z7K5"/>
<evidence type="ECO:0000313" key="8">
    <source>
        <dbReference type="EMBL" id="MBL0394450.1"/>
    </source>
</evidence>
<comment type="caution">
    <text evidence="8">The sequence shown here is derived from an EMBL/GenBank/DDBJ whole genome shotgun (WGS) entry which is preliminary data.</text>
</comment>
<dbReference type="Pfam" id="PF01594">
    <property type="entry name" value="AI-2E_transport"/>
    <property type="match status" value="2"/>
</dbReference>